<protein>
    <recommendedName>
        <fullName evidence="18">Bifunctional protein GlmU</fullName>
    </recommendedName>
    <domain>
        <recommendedName>
            <fullName evidence="18">UDP-N-acetylglucosamine pyrophosphorylase</fullName>
            <ecNumber evidence="18">2.7.7.23</ecNumber>
        </recommendedName>
        <alternativeName>
            <fullName evidence="18">N-acetylglucosamine-1-phosphate uridyltransferase</fullName>
        </alternativeName>
    </domain>
    <domain>
        <recommendedName>
            <fullName evidence="18">Glucosamine-1-phosphate N-acetyltransferase</fullName>
            <ecNumber evidence="18">2.3.1.157</ecNumber>
        </recommendedName>
    </domain>
</protein>
<evidence type="ECO:0000256" key="4">
    <source>
        <dbReference type="ARBA" id="ARBA00022490"/>
    </source>
</evidence>
<dbReference type="PANTHER" id="PTHR43584:SF3">
    <property type="entry name" value="BIFUNCTIONAL PROTEIN GLMU"/>
    <property type="match status" value="1"/>
</dbReference>
<dbReference type="Proteomes" id="UP001549320">
    <property type="component" value="Unassembled WGS sequence"/>
</dbReference>
<comment type="pathway">
    <text evidence="18">Bacterial outer membrane biogenesis; LPS lipid A biosynthesis.</text>
</comment>
<comment type="catalytic activity">
    <reaction evidence="15 18">
        <text>alpha-D-glucosamine 1-phosphate + acetyl-CoA = N-acetyl-alpha-D-glucosamine 1-phosphate + CoA + H(+)</text>
        <dbReference type="Rhea" id="RHEA:13725"/>
        <dbReference type="ChEBI" id="CHEBI:15378"/>
        <dbReference type="ChEBI" id="CHEBI:57287"/>
        <dbReference type="ChEBI" id="CHEBI:57288"/>
        <dbReference type="ChEBI" id="CHEBI:57776"/>
        <dbReference type="ChEBI" id="CHEBI:58516"/>
        <dbReference type="EC" id="2.3.1.157"/>
    </reaction>
</comment>
<keyword evidence="8 18" id="KW-0677">Repeat</keyword>
<accession>A0ABV2QFK0</accession>
<dbReference type="EC" id="2.7.7.23" evidence="18"/>
<comment type="catalytic activity">
    <reaction evidence="16 18">
        <text>N-acetyl-alpha-D-glucosamine 1-phosphate + UTP + H(+) = UDP-N-acetyl-alpha-D-glucosamine + diphosphate</text>
        <dbReference type="Rhea" id="RHEA:13509"/>
        <dbReference type="ChEBI" id="CHEBI:15378"/>
        <dbReference type="ChEBI" id="CHEBI:33019"/>
        <dbReference type="ChEBI" id="CHEBI:46398"/>
        <dbReference type="ChEBI" id="CHEBI:57705"/>
        <dbReference type="ChEBI" id="CHEBI:57776"/>
        <dbReference type="EC" id="2.7.7.23"/>
    </reaction>
</comment>
<evidence type="ECO:0000256" key="2">
    <source>
        <dbReference type="ARBA" id="ARBA00007707"/>
    </source>
</evidence>
<feature type="binding site" evidence="18">
    <location>
        <position position="468"/>
    </location>
    <ligand>
        <name>acetyl-CoA</name>
        <dbReference type="ChEBI" id="CHEBI:57288"/>
    </ligand>
</feature>
<dbReference type="EMBL" id="JBEPSH010000012">
    <property type="protein sequence ID" value="MET4579819.1"/>
    <property type="molecule type" value="Genomic_DNA"/>
</dbReference>
<feature type="domain" description="MobA-like NTP transferase" evidence="19">
    <location>
        <begin position="15"/>
        <end position="153"/>
    </location>
</feature>
<proteinExistence type="inferred from homology"/>
<dbReference type="NCBIfam" id="TIGR01173">
    <property type="entry name" value="glmU"/>
    <property type="match status" value="1"/>
</dbReference>
<feature type="binding site" evidence="18">
    <location>
        <position position="123"/>
    </location>
    <ligand>
        <name>Mg(2+)</name>
        <dbReference type="ChEBI" id="CHEBI:18420"/>
    </ligand>
</feature>
<comment type="pathway">
    <text evidence="18">Nucleotide-sugar biosynthesis; UDP-N-acetyl-alpha-D-glucosamine biosynthesis; N-acetyl-alpha-D-glucosamine 1-phosphate from alpha-D-glucosamine 6-phosphate (route II): step 2/2.</text>
</comment>
<feature type="binding site" evidence="18">
    <location>
        <position position="251"/>
    </location>
    <ligand>
        <name>Mg(2+)</name>
        <dbReference type="ChEBI" id="CHEBI:18420"/>
    </ligand>
</feature>
<reference evidence="20 21" key="1">
    <citation type="submission" date="2024-06" db="EMBL/GenBank/DDBJ databases">
        <title>Sorghum-associated microbial communities from plants grown in Nebraska, USA.</title>
        <authorList>
            <person name="Schachtman D."/>
        </authorList>
    </citation>
    <scope>NUCLEOTIDE SEQUENCE [LARGE SCALE GENOMIC DNA]</scope>
    <source>
        <strain evidence="20 21">2709</strain>
    </source>
</reference>
<evidence type="ECO:0000256" key="3">
    <source>
        <dbReference type="ARBA" id="ARBA00007947"/>
    </source>
</evidence>
<comment type="subunit">
    <text evidence="18">Homotrimer.</text>
</comment>
<evidence type="ECO:0000256" key="11">
    <source>
        <dbReference type="ARBA" id="ARBA00022984"/>
    </source>
</evidence>
<dbReference type="Pfam" id="PF12804">
    <property type="entry name" value="NTP_transf_3"/>
    <property type="match status" value="1"/>
</dbReference>
<keyword evidence="6 18" id="KW-0548">Nucleotidyltransferase</keyword>
<dbReference type="Gene3D" id="2.160.10.10">
    <property type="entry name" value="Hexapeptide repeat proteins"/>
    <property type="match status" value="1"/>
</dbReference>
<dbReference type="InterPro" id="IPR050065">
    <property type="entry name" value="GlmU-like"/>
</dbReference>
<evidence type="ECO:0000256" key="14">
    <source>
        <dbReference type="ARBA" id="ARBA00023316"/>
    </source>
</evidence>
<feature type="binding site" evidence="18">
    <location>
        <begin position="99"/>
        <end position="100"/>
    </location>
    <ligand>
        <name>UDP-N-acetyl-alpha-D-glucosamine</name>
        <dbReference type="ChEBI" id="CHEBI:57705"/>
    </ligand>
</feature>
<organism evidence="20 21">
    <name type="scientific">Ottowia thiooxydans</name>
    <dbReference type="NCBI Taxonomy" id="219182"/>
    <lineage>
        <taxon>Bacteria</taxon>
        <taxon>Pseudomonadati</taxon>
        <taxon>Pseudomonadota</taxon>
        <taxon>Betaproteobacteria</taxon>
        <taxon>Burkholderiales</taxon>
        <taxon>Comamonadaceae</taxon>
        <taxon>Ottowia</taxon>
    </lineage>
</organism>
<comment type="similarity">
    <text evidence="2 18">In the C-terminal section; belongs to the transferase hexapeptide repeat family.</text>
</comment>
<feature type="binding site" evidence="18">
    <location>
        <begin position="414"/>
        <end position="415"/>
    </location>
    <ligand>
        <name>acetyl-CoA</name>
        <dbReference type="ChEBI" id="CHEBI:57288"/>
    </ligand>
</feature>
<evidence type="ECO:0000256" key="16">
    <source>
        <dbReference type="ARBA" id="ARBA00048493"/>
    </source>
</evidence>
<keyword evidence="11 18" id="KW-0573">Peptidoglycan synthesis</keyword>
<keyword evidence="5 18" id="KW-0808">Transferase</keyword>
<dbReference type="Gene3D" id="3.90.550.10">
    <property type="entry name" value="Spore Coat Polysaccharide Biosynthesis Protein SpsA, Chain A"/>
    <property type="match status" value="1"/>
</dbReference>
<comment type="caution">
    <text evidence="18">Lacks conserved residue(s) required for the propagation of feature annotation.</text>
</comment>
<feature type="active site" description="Proton acceptor" evidence="18">
    <location>
        <position position="391"/>
    </location>
</feature>
<dbReference type="GO" id="GO:0019134">
    <property type="term" value="F:glucosamine-1-phosphate N-acetyltransferase activity"/>
    <property type="evidence" value="ECO:0007669"/>
    <property type="project" value="UniProtKB-EC"/>
</dbReference>
<feature type="binding site" evidence="18">
    <location>
        <position position="433"/>
    </location>
    <ligand>
        <name>acetyl-CoA</name>
        <dbReference type="ChEBI" id="CHEBI:57288"/>
    </ligand>
</feature>
<dbReference type="CDD" id="cd02540">
    <property type="entry name" value="GT2_GlmU_N_bac"/>
    <property type="match status" value="1"/>
</dbReference>
<comment type="subcellular location">
    <subcellularLocation>
        <location evidence="1 18">Cytoplasm</location>
    </subcellularLocation>
</comment>
<keyword evidence="13 18" id="KW-0012">Acyltransferase</keyword>
<evidence type="ECO:0000256" key="7">
    <source>
        <dbReference type="ARBA" id="ARBA00022723"/>
    </source>
</evidence>
<keyword evidence="9 18" id="KW-0460">Magnesium</keyword>
<evidence type="ECO:0000256" key="5">
    <source>
        <dbReference type="ARBA" id="ARBA00022679"/>
    </source>
</evidence>
<dbReference type="InterPro" id="IPR029044">
    <property type="entry name" value="Nucleotide-diphossugar_trans"/>
</dbReference>
<keyword evidence="10 18" id="KW-0133">Cell shape</keyword>
<feature type="region of interest" description="Pyrophosphorylase" evidence="18">
    <location>
        <begin position="1"/>
        <end position="253"/>
    </location>
</feature>
<feature type="binding site" evidence="18">
    <location>
        <position position="394"/>
    </location>
    <ligand>
        <name>UDP-N-acetyl-alpha-D-glucosamine</name>
        <dbReference type="ChEBI" id="CHEBI:57705"/>
    </ligand>
</feature>
<evidence type="ECO:0000313" key="20">
    <source>
        <dbReference type="EMBL" id="MET4579819.1"/>
    </source>
</evidence>
<dbReference type="Pfam" id="PF00132">
    <property type="entry name" value="Hexapep"/>
    <property type="match status" value="2"/>
</dbReference>
<gene>
    <name evidence="18" type="primary">glmU</name>
    <name evidence="20" type="ORF">ABIE13_004956</name>
</gene>
<feature type="binding site" evidence="18">
    <location>
        <position position="251"/>
    </location>
    <ligand>
        <name>UDP-N-acetyl-alpha-D-glucosamine</name>
        <dbReference type="ChEBI" id="CHEBI:57705"/>
    </ligand>
</feature>
<feature type="binding site" evidence="18">
    <location>
        <position position="451"/>
    </location>
    <ligand>
        <name>acetyl-CoA</name>
        <dbReference type="ChEBI" id="CHEBI:57288"/>
    </ligand>
</feature>
<keyword evidence="4 18" id="KW-0963">Cytoplasm</keyword>
<evidence type="ECO:0000256" key="6">
    <source>
        <dbReference type="ARBA" id="ARBA00022695"/>
    </source>
</evidence>
<feature type="binding site" evidence="18">
    <location>
        <position position="178"/>
    </location>
    <ligand>
        <name>UDP-N-acetyl-alpha-D-glucosamine</name>
        <dbReference type="ChEBI" id="CHEBI:57705"/>
    </ligand>
</feature>
<keyword evidence="12 18" id="KW-0511">Multifunctional enzyme</keyword>
<dbReference type="SUPFAM" id="SSF51161">
    <property type="entry name" value="Trimeric LpxA-like enzymes"/>
    <property type="match status" value="1"/>
</dbReference>
<evidence type="ECO:0000256" key="8">
    <source>
        <dbReference type="ARBA" id="ARBA00022737"/>
    </source>
</evidence>
<feature type="binding site" evidence="18">
    <location>
        <position position="32"/>
    </location>
    <ligand>
        <name>UDP-N-acetyl-alpha-D-glucosamine</name>
        <dbReference type="ChEBI" id="CHEBI:57705"/>
    </ligand>
</feature>
<dbReference type="SUPFAM" id="SSF53448">
    <property type="entry name" value="Nucleotide-diphospho-sugar transferases"/>
    <property type="match status" value="1"/>
</dbReference>
<dbReference type="HAMAP" id="MF_01631">
    <property type="entry name" value="GlmU"/>
    <property type="match status" value="1"/>
</dbReference>
<feature type="binding site" evidence="18">
    <location>
        <position position="408"/>
    </location>
    <ligand>
        <name>acetyl-CoA</name>
        <dbReference type="ChEBI" id="CHEBI:57288"/>
    </ligand>
</feature>
<evidence type="ECO:0000256" key="17">
    <source>
        <dbReference type="ARBA" id="ARBA00049628"/>
    </source>
</evidence>
<evidence type="ECO:0000256" key="18">
    <source>
        <dbReference type="HAMAP-Rule" id="MF_01631"/>
    </source>
</evidence>
<dbReference type="EC" id="2.3.1.157" evidence="18"/>
<dbReference type="InterPro" id="IPR038009">
    <property type="entry name" value="GlmU_C_LbH"/>
</dbReference>
<comment type="similarity">
    <text evidence="3 18">In the N-terminal section; belongs to the N-acetylglucosamine-1-phosphate uridyltransferase family.</text>
</comment>
<dbReference type="InterPro" id="IPR025877">
    <property type="entry name" value="MobA-like_NTP_Trfase"/>
</dbReference>
<feature type="binding site" evidence="18">
    <location>
        <position position="159"/>
    </location>
    <ligand>
        <name>UDP-N-acetyl-alpha-D-glucosamine</name>
        <dbReference type="ChEBI" id="CHEBI:57705"/>
    </ligand>
</feature>
<dbReference type="PANTHER" id="PTHR43584">
    <property type="entry name" value="NUCLEOTIDYL TRANSFERASE"/>
    <property type="match status" value="1"/>
</dbReference>
<dbReference type="CDD" id="cd03353">
    <property type="entry name" value="LbH_GlmU_C"/>
    <property type="match status" value="1"/>
</dbReference>
<dbReference type="InterPro" id="IPR005882">
    <property type="entry name" value="Bifunctional_GlmU"/>
</dbReference>
<comment type="cofactor">
    <cofactor evidence="18">
        <name>Mg(2+)</name>
        <dbReference type="ChEBI" id="CHEBI:18420"/>
    </cofactor>
    <text evidence="18">Binds 1 Mg(2+) ion per subunit.</text>
</comment>
<evidence type="ECO:0000256" key="13">
    <source>
        <dbReference type="ARBA" id="ARBA00023315"/>
    </source>
</evidence>
<evidence type="ECO:0000256" key="10">
    <source>
        <dbReference type="ARBA" id="ARBA00022960"/>
    </source>
</evidence>
<evidence type="ECO:0000256" key="1">
    <source>
        <dbReference type="ARBA" id="ARBA00004496"/>
    </source>
</evidence>
<dbReference type="GO" id="GO:0003977">
    <property type="term" value="F:UDP-N-acetylglucosamine diphosphorylase activity"/>
    <property type="evidence" value="ECO:0007669"/>
    <property type="project" value="UniProtKB-EC"/>
</dbReference>
<keyword evidence="21" id="KW-1185">Reference proteome</keyword>
<evidence type="ECO:0000256" key="9">
    <source>
        <dbReference type="ARBA" id="ARBA00022842"/>
    </source>
</evidence>
<evidence type="ECO:0000256" key="12">
    <source>
        <dbReference type="ARBA" id="ARBA00023268"/>
    </source>
</evidence>
<evidence type="ECO:0000256" key="15">
    <source>
        <dbReference type="ARBA" id="ARBA00048247"/>
    </source>
</evidence>
<feature type="region of interest" description="N-acetyltransferase" evidence="18">
    <location>
        <begin position="275"/>
        <end position="484"/>
    </location>
</feature>
<feature type="binding site" evidence="18">
    <location>
        <position position="405"/>
    </location>
    <ligand>
        <name>UDP-N-acetyl-alpha-D-glucosamine</name>
        <dbReference type="ChEBI" id="CHEBI:57705"/>
    </ligand>
</feature>
<name>A0ABV2QFK0_9BURK</name>
<keyword evidence="7 18" id="KW-0479">Metal-binding</keyword>
<evidence type="ECO:0000259" key="19">
    <source>
        <dbReference type="Pfam" id="PF12804"/>
    </source>
</evidence>
<evidence type="ECO:0000313" key="21">
    <source>
        <dbReference type="Proteomes" id="UP001549320"/>
    </source>
</evidence>
<comment type="pathway">
    <text evidence="18">Nucleotide-sugar biosynthesis; UDP-N-acetyl-alpha-D-glucosamine biosynthesis; UDP-N-acetyl-alpha-D-glucosamine from N-acetyl-alpha-D-glucosamine 1-phosphate: step 1/1.</text>
</comment>
<comment type="caution">
    <text evidence="20">The sequence shown here is derived from an EMBL/GenBank/DDBJ whole genome shotgun (WGS) entry which is preliminary data.</text>
</comment>
<keyword evidence="14 18" id="KW-0961">Cell wall biogenesis/degradation</keyword>
<feature type="binding site" evidence="18">
    <location>
        <position position="379"/>
    </location>
    <ligand>
        <name>UDP-N-acetyl-alpha-D-glucosamine</name>
        <dbReference type="ChEBI" id="CHEBI:57705"/>
    </ligand>
</feature>
<comment type="function">
    <text evidence="17 18">Catalyzes the last two sequential reactions in the de novo biosynthetic pathway for UDP-N-acetylglucosamine (UDP-GlcNAc). The C-terminal domain catalyzes the transfer of acetyl group from acetyl coenzyme A to glucosamine-1-phosphate (GlcN-1-P) to produce N-acetylglucosamine-1-phosphate (GlcNAc-1-P), which is converted into UDP-GlcNAc by the transfer of uridine 5-monophosphate (from uridine 5-triphosphate), a reaction catalyzed by the N-terminal domain.</text>
</comment>
<dbReference type="RefSeq" id="WP_354448281.1">
    <property type="nucleotide sequence ID" value="NZ_JBEPSH010000012.1"/>
</dbReference>
<feature type="region of interest" description="Linker" evidence="18">
    <location>
        <begin position="254"/>
        <end position="274"/>
    </location>
</feature>
<dbReference type="InterPro" id="IPR011004">
    <property type="entry name" value="Trimer_LpxA-like_sf"/>
</dbReference>
<sequence>MTEPIASPIFNSVDVVIMAAGKGTRMKSRLPKVLHRLAGRPLLGHVLRAAEGLGARGATLVVGHGAAEVQAFCGATPKSNPGETVQLPLQFVLQEPQLGTGHAVQQAAPLLPDDGVTLVLNGDVPLVEPATLQRLVAQCGGHQIALLTVDTGEDAGAYGRIVRAAQRAGDAPVEAIVEARDATPAQREITEWYSGVMAAPTALLKKYLALLRDDNAQKEFYLTDVVKHAVAHGTPVVALKIADEMEVAGVNSPVQLAELERGVQRRAATGLMESGVRLMDPARFDLRGELECGQDVEIDVGCIFEGVVSLADGVRIGAHCVIANARIEAGAVIHPFTHIDGGREGVTVGAGALVGPYARLRPGARLGAEVHIGNFVEVKNSTLAAGAKANHLAYLGDATVGERVNYGAGSITANYDGANKHRTVIEADVHVGSNCVLVAPVTLGAGATIGGGSTITKNVPEGALSVARGKQITLAQWDRPKKGT</sequence>
<dbReference type="InterPro" id="IPR001451">
    <property type="entry name" value="Hexapep"/>
</dbReference>
<feature type="binding site" evidence="18">
    <location>
        <position position="361"/>
    </location>
    <ligand>
        <name>UDP-N-acetyl-alpha-D-glucosamine</name>
        <dbReference type="ChEBI" id="CHEBI:57705"/>
    </ligand>
</feature>
<feature type="binding site" evidence="18">
    <location>
        <position position="94"/>
    </location>
    <ligand>
        <name>UDP-N-acetyl-alpha-D-glucosamine</name>
        <dbReference type="ChEBI" id="CHEBI:57705"/>
    </ligand>
</feature>